<dbReference type="STRING" id="64791.A0A151X1R5"/>
<evidence type="ECO:0000313" key="3">
    <source>
        <dbReference type="EMBL" id="KYQ54353.1"/>
    </source>
</evidence>
<name>A0A151X1R5_9HYME</name>
<dbReference type="AlphaFoldDB" id="A0A151X1R5"/>
<gene>
    <name evidence="3" type="ORF">ALC60_06900</name>
</gene>
<feature type="compositionally biased region" description="Basic and acidic residues" evidence="2">
    <location>
        <begin position="289"/>
        <end position="303"/>
    </location>
</feature>
<accession>A0A151X1R5</accession>
<feature type="non-terminal residue" evidence="3">
    <location>
        <position position="1"/>
    </location>
</feature>
<feature type="region of interest" description="Disordered" evidence="2">
    <location>
        <begin position="285"/>
        <end position="324"/>
    </location>
</feature>
<evidence type="ECO:0000256" key="2">
    <source>
        <dbReference type="SAM" id="MobiDB-lite"/>
    </source>
</evidence>
<keyword evidence="1" id="KW-0175">Coiled coil</keyword>
<reference evidence="3 4" key="1">
    <citation type="submission" date="2015-09" db="EMBL/GenBank/DDBJ databases">
        <title>Trachymyrmex zeteki WGS genome.</title>
        <authorList>
            <person name="Nygaard S."/>
            <person name="Hu H."/>
            <person name="Boomsma J."/>
            <person name="Zhang G."/>
        </authorList>
    </citation>
    <scope>NUCLEOTIDE SEQUENCE [LARGE SCALE GENOMIC DNA]</scope>
    <source>
        <strain evidence="3">Tzet28-1</strain>
        <tissue evidence="3">Whole body</tissue>
    </source>
</reference>
<dbReference type="EMBL" id="KQ982585">
    <property type="protein sequence ID" value="KYQ54353.1"/>
    <property type="molecule type" value="Genomic_DNA"/>
</dbReference>
<sequence>IAQLVLLYCVVAQSYVPENRSLTEDATSFQDLCDDIVERNGTQRLKLMNNLYSFFWLSYTWSRSIPHHSNTRGRRFLNEHPLKDQSSVPVEKRDSRIEDQRITADEIINHVKSIVMESKRLQDVAKNAVINSSQNLSQHTEMTLLWFVIKIYQWTSDVMVLNTIGNSFAEKILKLPERCILLPMTNYTLQDRIVSSSDIINIIKMIEDQLHEESEELYEKKKLWRMTGALVKNIKSIVFELNEKLHSQKNGISFGLNNRLCDLQLLAYKWVLNIRYPNIRKKSIKKSRPPLEDRSSFSMEKNDNGPTDQDTADVVEDKSSTTKGNDTKRVCKFKRNIRLTLEMQLFIFSRIALGSFFYEYDSNTTRKTRSVNDFQLSLDDQSFSLPMEESELEDEEITIKDFMDNLKLTKRQLNENLKIFEKTTMDADNDFFQKLWNVKNHKHVKRSNFFNRYRTNFIRLKYILTIYRWISNMIIYNLLSKTSLSNIYPHLQKCQHTFPMKNQLDDEFDRMSDDIIFLTNLLPIINN</sequence>
<protein>
    <submittedName>
        <fullName evidence="3">Uncharacterized protein</fullName>
    </submittedName>
</protein>
<dbReference type="Proteomes" id="UP000075809">
    <property type="component" value="Unassembled WGS sequence"/>
</dbReference>
<feature type="compositionally biased region" description="Basic and acidic residues" evidence="2">
    <location>
        <begin position="315"/>
        <end position="324"/>
    </location>
</feature>
<organism evidence="3 4">
    <name type="scientific">Mycetomoellerius zeteki</name>
    <dbReference type="NCBI Taxonomy" id="64791"/>
    <lineage>
        <taxon>Eukaryota</taxon>
        <taxon>Metazoa</taxon>
        <taxon>Ecdysozoa</taxon>
        <taxon>Arthropoda</taxon>
        <taxon>Hexapoda</taxon>
        <taxon>Insecta</taxon>
        <taxon>Pterygota</taxon>
        <taxon>Neoptera</taxon>
        <taxon>Endopterygota</taxon>
        <taxon>Hymenoptera</taxon>
        <taxon>Apocrita</taxon>
        <taxon>Aculeata</taxon>
        <taxon>Formicoidea</taxon>
        <taxon>Formicidae</taxon>
        <taxon>Myrmicinae</taxon>
        <taxon>Mycetomoellerius</taxon>
    </lineage>
</organism>
<keyword evidence="4" id="KW-1185">Reference proteome</keyword>
<evidence type="ECO:0000256" key="1">
    <source>
        <dbReference type="SAM" id="Coils"/>
    </source>
</evidence>
<evidence type="ECO:0000313" key="4">
    <source>
        <dbReference type="Proteomes" id="UP000075809"/>
    </source>
</evidence>
<proteinExistence type="predicted"/>
<feature type="coiled-coil region" evidence="1">
    <location>
        <begin position="392"/>
        <end position="423"/>
    </location>
</feature>